<feature type="region of interest" description="Disordered" evidence="1">
    <location>
        <begin position="220"/>
        <end position="247"/>
    </location>
</feature>
<reference evidence="3" key="1">
    <citation type="submission" date="2016-01" db="EMBL/GenBank/DDBJ databases">
        <title>Reference transcriptome for the parasite Schistocephalus solidus: insights into the molecular evolution of parasitism.</title>
        <authorList>
            <person name="Hebert F.O."/>
            <person name="Grambauer S."/>
            <person name="Barber I."/>
            <person name="Landry C.R."/>
            <person name="Aubin-Horth N."/>
        </authorList>
    </citation>
    <scope>NUCLEOTIDE SEQUENCE</scope>
</reference>
<gene>
    <name evidence="3" type="ORF">TR135927</name>
</gene>
<evidence type="ECO:0000313" key="3">
    <source>
        <dbReference type="EMBL" id="JAP39570.1"/>
    </source>
</evidence>
<feature type="region of interest" description="Disordered" evidence="1">
    <location>
        <begin position="1089"/>
        <end position="1131"/>
    </location>
</feature>
<feature type="region of interest" description="Disordered" evidence="1">
    <location>
        <begin position="444"/>
        <end position="475"/>
    </location>
</feature>
<accession>A0A0X3NJW8</accession>
<feature type="non-terminal residue" evidence="3">
    <location>
        <position position="1"/>
    </location>
</feature>
<dbReference type="Pfam" id="PF23171">
    <property type="entry name" value="bHLH_HIF1A"/>
    <property type="match status" value="1"/>
</dbReference>
<feature type="compositionally biased region" description="Low complexity" evidence="1">
    <location>
        <begin position="447"/>
        <end position="467"/>
    </location>
</feature>
<evidence type="ECO:0000259" key="2">
    <source>
        <dbReference type="Pfam" id="PF23171"/>
    </source>
</evidence>
<feature type="compositionally biased region" description="Pro residues" evidence="1">
    <location>
        <begin position="229"/>
        <end position="238"/>
    </location>
</feature>
<protein>
    <recommendedName>
        <fullName evidence="2">BHLH domain-containing protein</fullName>
    </recommendedName>
</protein>
<proteinExistence type="predicted"/>
<feature type="region of interest" description="Disordered" evidence="1">
    <location>
        <begin position="160"/>
        <end position="183"/>
    </location>
</feature>
<dbReference type="GO" id="GO:0046983">
    <property type="term" value="F:protein dimerization activity"/>
    <property type="evidence" value="ECO:0007669"/>
    <property type="project" value="InterPro"/>
</dbReference>
<feature type="region of interest" description="Disordered" evidence="1">
    <location>
        <begin position="17"/>
        <end position="36"/>
    </location>
</feature>
<organism evidence="3">
    <name type="scientific">Schistocephalus solidus</name>
    <name type="common">Tapeworm</name>
    <dbReference type="NCBI Taxonomy" id="70667"/>
    <lineage>
        <taxon>Eukaryota</taxon>
        <taxon>Metazoa</taxon>
        <taxon>Spiralia</taxon>
        <taxon>Lophotrochozoa</taxon>
        <taxon>Platyhelminthes</taxon>
        <taxon>Cestoda</taxon>
        <taxon>Eucestoda</taxon>
        <taxon>Diphyllobothriidea</taxon>
        <taxon>Diphyllobothriidae</taxon>
        <taxon>Schistocephalus</taxon>
    </lineage>
</organism>
<dbReference type="AlphaFoldDB" id="A0A0X3NJW8"/>
<sequence>AIRTICMSNGVTNGCKRRKESHQSLPPPLISSSPQPCSLSQLSISSNRRDSSTLQANCSVTAFACETSALARTGQWDSDPILDVDQLLKTFDFDVLEEADFSTPRLPPPSLCTSPSEFDAHSNLCVEQKCESSAVPTLGPPYCLRLDYASCLANLSSEPTSPPLSAVDGNSPSSSSSSATDATGKEICGASDFSSSSSTSPSLFSMGSSIGCGVVSGPSVARVSRKRTQPPPPPPPSVAPGSPSAVISSTCLSETQTKLKKPAGVINQPVSASCRADGFLPMAGFTADSAPSRQTGLSPREVRALRRKEKSRLAAKVRRNRESNILSQLMHALPVPLDAPSASATSRLRGEDAATVPCMGSCVSLEKSGVIRIAGQTLFLYNSLSQILGTQSTPLISLLSRSIYGLFVHPRNRTIAYVTPPLAEALGWPWINLIGEHVSEILEDTDSASSAPSSPLSPSLYPKKPQSNSPGRPLMTAGQTVRLRILQPSSPTKPTVHLFHHNHSRPLHPNSCLDATAPSAMVWSSQLYRNKSSQWQSTPSPASDTSKSKSCTSLVSWRGQGEPLLRHIPTDYFLRQMSSTVPSSLPLCGPQVCSCFAAAQVPISQAPSPSQPVSCWSAMETFSATAPDNHEDETNTVRHLDLYFLQPLFIPSPYNVLQRSLGDSAPSVVSQLATDGSPRRSLNRLLAERHQRRDGGVLPGGIHAVDNSPVLLSDGTPRRDQFFTYLDHNIHIKNIEISSLLDVSNLIGHSFLDLIHLGDLPSITKLLNKCLATKLSLWTPPYRLRIPSQQLKVSVDSTKSLSPPCIIWIRTLFAYMPGGSQIKCINQIIGSVSPNRALDQIPYAIEPSAFHSHAQTPTLQAKVIQPRIKLEPQQQQPREKQPLLQAKRPIRLLKVSRNSEFGQAALASGRSYSLPTSGMNLIQSKGLRHLILSTSPLCLNMAAGFKETDVRHVTYRKPTVLPPIFCTLPGRKLPSPPSPRRLSPPDPRSSFCKHQNIAEPNQLEMTPALAPSSLLPSPIAGTFFDFDTIDAVQQQEEELQELDVDILDAMLGDTATNPLGDPPIAEFPLPTDPGLGNLVLSTPHQIGAEYRAPPVSPNASRTSDVSSLSPSLSTPQLFPSSSSLSDLGTELDSDLMSDSEELWDLLFSDFTNLPLGTEPFKTEAS</sequence>
<feature type="compositionally biased region" description="Low complexity" evidence="1">
    <location>
        <begin position="1100"/>
        <end position="1128"/>
    </location>
</feature>
<dbReference type="EMBL" id="GEEE01023655">
    <property type="protein sequence ID" value="JAP39570.1"/>
    <property type="molecule type" value="Transcribed_RNA"/>
</dbReference>
<dbReference type="InterPro" id="IPR011598">
    <property type="entry name" value="bHLH_dom"/>
</dbReference>
<name>A0A0X3NJW8_SCHSO</name>
<feature type="compositionally biased region" description="Pro residues" evidence="1">
    <location>
        <begin position="974"/>
        <end position="987"/>
    </location>
</feature>
<feature type="domain" description="BHLH" evidence="2">
    <location>
        <begin position="302"/>
        <end position="339"/>
    </location>
</feature>
<evidence type="ECO:0000256" key="1">
    <source>
        <dbReference type="SAM" id="MobiDB-lite"/>
    </source>
</evidence>
<feature type="region of interest" description="Disordered" evidence="1">
    <location>
        <begin position="970"/>
        <end position="990"/>
    </location>
</feature>